<organism evidence="2 3">
    <name type="scientific">Geodia barretti</name>
    <name type="common">Barrett's horny sponge</name>
    <dbReference type="NCBI Taxonomy" id="519541"/>
    <lineage>
        <taxon>Eukaryota</taxon>
        <taxon>Metazoa</taxon>
        <taxon>Porifera</taxon>
        <taxon>Demospongiae</taxon>
        <taxon>Heteroscleromorpha</taxon>
        <taxon>Tetractinellida</taxon>
        <taxon>Astrophorina</taxon>
        <taxon>Geodiidae</taxon>
        <taxon>Geodia</taxon>
    </lineage>
</organism>
<keyword evidence="1" id="KW-0812">Transmembrane</keyword>
<feature type="transmembrane region" description="Helical" evidence="1">
    <location>
        <begin position="87"/>
        <end position="107"/>
    </location>
</feature>
<reference evidence="2" key="1">
    <citation type="submission" date="2023-03" db="EMBL/GenBank/DDBJ databases">
        <authorList>
            <person name="Steffen K."/>
            <person name="Cardenas P."/>
        </authorList>
    </citation>
    <scope>NUCLEOTIDE SEQUENCE</scope>
</reference>
<dbReference type="AlphaFoldDB" id="A0AA35RF79"/>
<protein>
    <submittedName>
        <fullName evidence="2">Uncharacterized protein</fullName>
    </submittedName>
</protein>
<proteinExistence type="predicted"/>
<gene>
    <name evidence="2" type="ORF">GBAR_LOCUS6244</name>
</gene>
<dbReference type="Proteomes" id="UP001174909">
    <property type="component" value="Unassembled WGS sequence"/>
</dbReference>
<keyword evidence="3" id="KW-1185">Reference proteome</keyword>
<sequence length="230" mass="24667">MSTENFVEEKMVDAAKVALWEIYGPHPGLALLKFWQGIVELCIAIVVFALSFAVLVAACVAISDVSIDTTGATEDVVDMVEDSRSATGFLIFVSLFLLLWELGLVLVRFLNFGAVNRFFFIFALVVVGVAAVLAVFSFSGGVAAAVEGEDWREQIDSWEDQGAALTGRANRIPKNMAATGACGILAGISLAVQGTWTVLFLLLHWNKNIQTTSAFAGVTKGVETEVKEAI</sequence>
<evidence type="ECO:0000313" key="3">
    <source>
        <dbReference type="Proteomes" id="UP001174909"/>
    </source>
</evidence>
<comment type="caution">
    <text evidence="2">The sequence shown here is derived from an EMBL/GenBank/DDBJ whole genome shotgun (WGS) entry which is preliminary data.</text>
</comment>
<feature type="transmembrane region" description="Helical" evidence="1">
    <location>
        <begin position="41"/>
        <end position="67"/>
    </location>
</feature>
<dbReference type="EMBL" id="CASHTH010000934">
    <property type="protein sequence ID" value="CAI8009246.1"/>
    <property type="molecule type" value="Genomic_DNA"/>
</dbReference>
<feature type="transmembrane region" description="Helical" evidence="1">
    <location>
        <begin position="177"/>
        <end position="203"/>
    </location>
</feature>
<feature type="transmembrane region" description="Helical" evidence="1">
    <location>
        <begin position="119"/>
        <end position="146"/>
    </location>
</feature>
<keyword evidence="1" id="KW-0472">Membrane</keyword>
<accession>A0AA35RF79</accession>
<name>A0AA35RF79_GEOBA</name>
<evidence type="ECO:0000313" key="2">
    <source>
        <dbReference type="EMBL" id="CAI8009246.1"/>
    </source>
</evidence>
<keyword evidence="1" id="KW-1133">Transmembrane helix</keyword>
<evidence type="ECO:0000256" key="1">
    <source>
        <dbReference type="SAM" id="Phobius"/>
    </source>
</evidence>